<dbReference type="PANTHER" id="PTHR45458:SF1">
    <property type="entry name" value="SHORT CHAIN DEHYDROGENASE"/>
    <property type="match status" value="1"/>
</dbReference>
<dbReference type="Gene3D" id="3.40.50.720">
    <property type="entry name" value="NAD(P)-binding Rossmann-like Domain"/>
    <property type="match status" value="1"/>
</dbReference>
<dbReference type="STRING" id="1328759.A0A5C2S1G2"/>
<dbReference type="InterPro" id="IPR052184">
    <property type="entry name" value="SDR_enzymes"/>
</dbReference>
<dbReference type="Proteomes" id="UP000313359">
    <property type="component" value="Unassembled WGS sequence"/>
</dbReference>
<accession>A0A5C2S1G2</accession>
<dbReference type="PRINTS" id="PR00081">
    <property type="entry name" value="GDHRDH"/>
</dbReference>
<gene>
    <name evidence="2" type="ORF">L227DRAFT_578556</name>
</gene>
<evidence type="ECO:0000256" key="1">
    <source>
        <dbReference type="ARBA" id="ARBA00022857"/>
    </source>
</evidence>
<dbReference type="SUPFAM" id="SSF51735">
    <property type="entry name" value="NAD(P)-binding Rossmann-fold domains"/>
    <property type="match status" value="1"/>
</dbReference>
<organism evidence="2 3">
    <name type="scientific">Lentinus tigrinus ALCF2SS1-6</name>
    <dbReference type="NCBI Taxonomy" id="1328759"/>
    <lineage>
        <taxon>Eukaryota</taxon>
        <taxon>Fungi</taxon>
        <taxon>Dikarya</taxon>
        <taxon>Basidiomycota</taxon>
        <taxon>Agaricomycotina</taxon>
        <taxon>Agaricomycetes</taxon>
        <taxon>Polyporales</taxon>
        <taxon>Polyporaceae</taxon>
        <taxon>Lentinus</taxon>
    </lineage>
</organism>
<keyword evidence="1" id="KW-0521">NADP</keyword>
<dbReference type="CDD" id="cd05325">
    <property type="entry name" value="carb_red_sniffer_like_SDR_c"/>
    <property type="match status" value="1"/>
</dbReference>
<dbReference type="PANTHER" id="PTHR45458">
    <property type="entry name" value="SHORT-CHAIN DEHYDROGENASE/REDUCTASE SDR"/>
    <property type="match status" value="1"/>
</dbReference>
<evidence type="ECO:0000313" key="2">
    <source>
        <dbReference type="EMBL" id="RPD56614.1"/>
    </source>
</evidence>
<dbReference type="EMBL" id="ML122286">
    <property type="protein sequence ID" value="RPD56614.1"/>
    <property type="molecule type" value="Genomic_DNA"/>
</dbReference>
<dbReference type="GO" id="GO:0016616">
    <property type="term" value="F:oxidoreductase activity, acting on the CH-OH group of donors, NAD or NADP as acceptor"/>
    <property type="evidence" value="ECO:0007669"/>
    <property type="project" value="TreeGrafter"/>
</dbReference>
<dbReference type="InterPro" id="IPR020904">
    <property type="entry name" value="Sc_DH/Rdtase_CS"/>
</dbReference>
<sequence>MAATEETVWFITGTSRGIGLEMTRQLLQTPSNTVVASCRNPSKADALRALAGVAQGKLHIVALDVVDFESIRKCAQEVSAIVGDTGIDYLVNNAGVASGGPDTAYDMDMDVLQRTFLTNVVGPAYITQCFIPLVETSRRKVVLNISSGLGSNAFKIPGVEHMFTSYAISKAAMNMLTTKQARGNKNIVVVCMEPGWLKTELGGPHAKLEVSEGVEGVLKVITSVTPENSGQFIDYKGDHWPW</sequence>
<dbReference type="OrthoDB" id="7289984at2759"/>
<name>A0A5C2S1G2_9APHY</name>
<protein>
    <submittedName>
        <fullName evidence="2">C-factor</fullName>
    </submittedName>
</protein>
<dbReference type="AlphaFoldDB" id="A0A5C2S1G2"/>
<keyword evidence="3" id="KW-1185">Reference proteome</keyword>
<proteinExistence type="predicted"/>
<dbReference type="Pfam" id="PF00106">
    <property type="entry name" value="adh_short"/>
    <property type="match status" value="1"/>
</dbReference>
<dbReference type="PROSITE" id="PS00061">
    <property type="entry name" value="ADH_SHORT"/>
    <property type="match status" value="1"/>
</dbReference>
<dbReference type="InterPro" id="IPR002347">
    <property type="entry name" value="SDR_fam"/>
</dbReference>
<evidence type="ECO:0000313" key="3">
    <source>
        <dbReference type="Proteomes" id="UP000313359"/>
    </source>
</evidence>
<reference evidence="2" key="1">
    <citation type="journal article" date="2018" name="Genome Biol. Evol.">
        <title>Genomics and development of Lentinus tigrinus, a white-rot wood-decaying mushroom with dimorphic fruiting bodies.</title>
        <authorList>
            <person name="Wu B."/>
            <person name="Xu Z."/>
            <person name="Knudson A."/>
            <person name="Carlson A."/>
            <person name="Chen N."/>
            <person name="Kovaka S."/>
            <person name="LaButti K."/>
            <person name="Lipzen A."/>
            <person name="Pennachio C."/>
            <person name="Riley R."/>
            <person name="Schakwitz W."/>
            <person name="Umezawa K."/>
            <person name="Ohm R.A."/>
            <person name="Grigoriev I.V."/>
            <person name="Nagy L.G."/>
            <person name="Gibbons J."/>
            <person name="Hibbett D."/>
        </authorList>
    </citation>
    <scope>NUCLEOTIDE SEQUENCE [LARGE SCALE GENOMIC DNA]</scope>
    <source>
        <strain evidence="2">ALCF2SS1-6</strain>
    </source>
</reference>
<dbReference type="InterPro" id="IPR036291">
    <property type="entry name" value="NAD(P)-bd_dom_sf"/>
</dbReference>